<name>A0A7T4MVF8_9MICC</name>
<gene>
    <name evidence="3" type="ORF">I6H58_05405</name>
</gene>
<dbReference type="EMBL" id="CP066078">
    <property type="protein sequence ID" value="QQC60344.1"/>
    <property type="molecule type" value="Genomic_DNA"/>
</dbReference>
<dbReference type="Proteomes" id="UP000595221">
    <property type="component" value="Chromosome"/>
</dbReference>
<proteinExistence type="predicted"/>
<evidence type="ECO:0008006" key="5">
    <source>
        <dbReference type="Google" id="ProtNLM"/>
    </source>
</evidence>
<accession>A0A7T4MVF8</accession>
<feature type="signal peptide" evidence="2">
    <location>
        <begin position="1"/>
        <end position="21"/>
    </location>
</feature>
<evidence type="ECO:0000313" key="4">
    <source>
        <dbReference type="Proteomes" id="UP000595221"/>
    </source>
</evidence>
<evidence type="ECO:0000313" key="3">
    <source>
        <dbReference type="EMBL" id="QQC60344.1"/>
    </source>
</evidence>
<dbReference type="AlphaFoldDB" id="A0A7T4MVF8"/>
<keyword evidence="2" id="KW-0732">Signal</keyword>
<organism evidence="3 4">
    <name type="scientific">Rothia kristinae</name>
    <dbReference type="NCBI Taxonomy" id="37923"/>
    <lineage>
        <taxon>Bacteria</taxon>
        <taxon>Bacillati</taxon>
        <taxon>Actinomycetota</taxon>
        <taxon>Actinomycetes</taxon>
        <taxon>Micrococcales</taxon>
        <taxon>Micrococcaceae</taxon>
        <taxon>Rothia</taxon>
    </lineage>
</organism>
<feature type="compositionally biased region" description="Low complexity" evidence="1">
    <location>
        <begin position="28"/>
        <end position="84"/>
    </location>
</feature>
<feature type="chain" id="PRO_5032567821" description="DUF1795 domain-containing protein" evidence="2">
    <location>
        <begin position="22"/>
        <end position="257"/>
    </location>
</feature>
<protein>
    <recommendedName>
        <fullName evidence="5">DUF1795 domain-containing protein</fullName>
    </recommendedName>
</protein>
<reference evidence="3 4" key="1">
    <citation type="submission" date="2020-12" db="EMBL/GenBank/DDBJ databases">
        <title>FDA dAtabase for Regulatory Grade micrObial Sequences (FDA-ARGOS): Supporting development and validation of Infectious Disease Dx tests.</title>
        <authorList>
            <person name="Sproer C."/>
            <person name="Gronow S."/>
            <person name="Severitt S."/>
            <person name="Schroder I."/>
            <person name="Tallon L."/>
            <person name="Sadzewicz L."/>
            <person name="Zhao X."/>
            <person name="Boylan J."/>
            <person name="Ott S."/>
            <person name="Bowen H."/>
            <person name="Vavikolanu K."/>
            <person name="Mehta A."/>
            <person name="Aluvathingal J."/>
            <person name="Nadendla S."/>
            <person name="Lowell S."/>
            <person name="Myers T."/>
            <person name="Yan Y."/>
            <person name="Sichtig H."/>
        </authorList>
    </citation>
    <scope>NUCLEOTIDE SEQUENCE [LARGE SCALE GENOMIC DNA]</scope>
    <source>
        <strain evidence="3 4">FDAARGOS_1001</strain>
    </source>
</reference>
<evidence type="ECO:0000256" key="1">
    <source>
        <dbReference type="SAM" id="MobiDB-lite"/>
    </source>
</evidence>
<dbReference type="RefSeq" id="WP_198491093.1">
    <property type="nucleotide sequence ID" value="NZ_CP066078.1"/>
</dbReference>
<feature type="region of interest" description="Disordered" evidence="1">
    <location>
        <begin position="23"/>
        <end position="86"/>
    </location>
</feature>
<dbReference type="PROSITE" id="PS51257">
    <property type="entry name" value="PROKAR_LIPOPROTEIN"/>
    <property type="match status" value="1"/>
</dbReference>
<evidence type="ECO:0000256" key="2">
    <source>
        <dbReference type="SAM" id="SignalP"/>
    </source>
</evidence>
<sequence>MFPRKLAATGSIALLSLTALAGCGSRGSGSDSESSSASASSSSPSSSASASASASASSSANASGSASASASSSASTAPDASAGAPTVPAGTKLVTAEANGVSFAVPERFENLKDPATKQKVIDSAGTESAAEQVIGQARGMDLYYMDLTNLGAGSGVAVNPAPVGSASSVPTQQVMEQQLTGVLNAQMHEYRKDKTALGEGAQISYTMEVSGVQMHAVSMMLPNAEDKLVVVTVSARTADSASAIADDIVASYRAAS</sequence>